<sequence length="90" mass="10063">MGRRWKWFLRAGKVAVDLTGQVVPDADGPGRWRRRVVEAVVPDGVATSRCDGAVGHGWPERRRAADRPNQRADRYRSQLPAQRRGEGSDG</sequence>
<proteinExistence type="predicted"/>
<dbReference type="AlphaFoldDB" id="A0A1C4WTZ0"/>
<gene>
    <name evidence="2" type="ORF">GA0070558_11887</name>
</gene>
<name>A0A1C4WTZ0_9ACTN</name>
<reference evidence="2 3" key="1">
    <citation type="submission" date="2016-06" db="EMBL/GenBank/DDBJ databases">
        <authorList>
            <person name="Kjaerup R.B."/>
            <person name="Dalgaard T.S."/>
            <person name="Juul-Madsen H.R."/>
        </authorList>
    </citation>
    <scope>NUCLEOTIDE SEQUENCE [LARGE SCALE GENOMIC DNA]</scope>
    <source>
        <strain evidence="2 3">DSM 45626</strain>
    </source>
</reference>
<accession>A0A1C4WTZ0</accession>
<organism evidence="2 3">
    <name type="scientific">Micromonospora haikouensis</name>
    <dbReference type="NCBI Taxonomy" id="686309"/>
    <lineage>
        <taxon>Bacteria</taxon>
        <taxon>Bacillati</taxon>
        <taxon>Actinomycetota</taxon>
        <taxon>Actinomycetes</taxon>
        <taxon>Micromonosporales</taxon>
        <taxon>Micromonosporaceae</taxon>
        <taxon>Micromonospora</taxon>
    </lineage>
</organism>
<protein>
    <submittedName>
        <fullName evidence="2">Uncharacterized protein</fullName>
    </submittedName>
</protein>
<evidence type="ECO:0000313" key="2">
    <source>
        <dbReference type="EMBL" id="SCE99717.1"/>
    </source>
</evidence>
<evidence type="ECO:0000313" key="3">
    <source>
        <dbReference type="Proteomes" id="UP000199375"/>
    </source>
</evidence>
<evidence type="ECO:0000256" key="1">
    <source>
        <dbReference type="SAM" id="MobiDB-lite"/>
    </source>
</evidence>
<feature type="region of interest" description="Disordered" evidence="1">
    <location>
        <begin position="52"/>
        <end position="90"/>
    </location>
</feature>
<dbReference type="Proteomes" id="UP000199375">
    <property type="component" value="Unassembled WGS sequence"/>
</dbReference>
<dbReference type="RefSeq" id="WP_141722263.1">
    <property type="nucleotide sequence ID" value="NZ_FMCW01000018.1"/>
</dbReference>
<dbReference type="EMBL" id="FMCW01000018">
    <property type="protein sequence ID" value="SCE99717.1"/>
    <property type="molecule type" value="Genomic_DNA"/>
</dbReference>
<feature type="compositionally biased region" description="Basic and acidic residues" evidence="1">
    <location>
        <begin position="58"/>
        <end position="76"/>
    </location>
</feature>